<protein>
    <recommendedName>
        <fullName evidence="11">EGF-like domain-containing protein</fullName>
    </recommendedName>
</protein>
<feature type="compositionally biased region" description="Polar residues" evidence="8">
    <location>
        <begin position="1143"/>
        <end position="1169"/>
    </location>
</feature>
<dbReference type="Pfam" id="PF07645">
    <property type="entry name" value="EGF_CA"/>
    <property type="match status" value="1"/>
</dbReference>
<dbReference type="GO" id="GO:0030855">
    <property type="term" value="P:epithelial cell differentiation"/>
    <property type="evidence" value="ECO:0007669"/>
    <property type="project" value="UniProtKB-ARBA"/>
</dbReference>
<keyword evidence="1 6" id="KW-0245">EGF-like domain</keyword>
<feature type="domain" description="EGF-like" evidence="11">
    <location>
        <begin position="838"/>
        <end position="876"/>
    </location>
</feature>
<feature type="disulfide bond" evidence="6">
    <location>
        <begin position="955"/>
        <end position="972"/>
    </location>
</feature>
<gene>
    <name evidence="12" type="primary">EGF</name>
</gene>
<feature type="disulfide bond" evidence="6">
    <location>
        <begin position="974"/>
        <end position="983"/>
    </location>
</feature>
<dbReference type="GO" id="GO:0060070">
    <property type="term" value="P:canonical Wnt signaling pathway"/>
    <property type="evidence" value="ECO:0007669"/>
    <property type="project" value="TreeGrafter"/>
</dbReference>
<organism evidence="12 13">
    <name type="scientific">Oreochromis aureus</name>
    <name type="common">Israeli tilapia</name>
    <name type="synonym">Chromis aureus</name>
    <dbReference type="NCBI Taxonomy" id="47969"/>
    <lineage>
        <taxon>Eukaryota</taxon>
        <taxon>Metazoa</taxon>
        <taxon>Chordata</taxon>
        <taxon>Craniata</taxon>
        <taxon>Vertebrata</taxon>
        <taxon>Euteleostomi</taxon>
        <taxon>Actinopterygii</taxon>
        <taxon>Neopterygii</taxon>
        <taxon>Teleostei</taxon>
        <taxon>Neoteleostei</taxon>
        <taxon>Acanthomorphata</taxon>
        <taxon>Ovalentaria</taxon>
        <taxon>Cichlomorphae</taxon>
        <taxon>Cichliformes</taxon>
        <taxon>Cichlidae</taxon>
        <taxon>African cichlids</taxon>
        <taxon>Pseudocrenilabrinae</taxon>
        <taxon>Oreochromini</taxon>
        <taxon>Oreochromis</taxon>
    </lineage>
</organism>
<keyword evidence="9" id="KW-1133">Transmembrane helix</keyword>
<dbReference type="InterPro" id="IPR000033">
    <property type="entry name" value="LDLR_classB_rpt"/>
</dbReference>
<dbReference type="Proteomes" id="UP000472276">
    <property type="component" value="Unassembled WGS sequence"/>
</dbReference>
<feature type="transmembrane region" description="Helical" evidence="9">
    <location>
        <begin position="1004"/>
        <end position="1027"/>
    </location>
</feature>
<dbReference type="Pfam" id="PF14670">
    <property type="entry name" value="FXa_inhibition"/>
    <property type="match status" value="2"/>
</dbReference>
<dbReference type="GO" id="GO:0005886">
    <property type="term" value="C:plasma membrane"/>
    <property type="evidence" value="ECO:0007669"/>
    <property type="project" value="TreeGrafter"/>
</dbReference>
<dbReference type="SMART" id="SM00181">
    <property type="entry name" value="EGF"/>
    <property type="match status" value="8"/>
</dbReference>
<dbReference type="InterPro" id="IPR018097">
    <property type="entry name" value="EGF_Ca-bd_CS"/>
</dbReference>
<keyword evidence="5" id="KW-0325">Glycoprotein</keyword>
<dbReference type="GO" id="GO:0042813">
    <property type="term" value="F:Wnt receptor activity"/>
    <property type="evidence" value="ECO:0007669"/>
    <property type="project" value="TreeGrafter"/>
</dbReference>
<reference evidence="12" key="2">
    <citation type="submission" date="2025-08" db="UniProtKB">
        <authorList>
            <consortium name="Ensembl"/>
        </authorList>
    </citation>
    <scope>IDENTIFICATION</scope>
</reference>
<comment type="caution">
    <text evidence="6">Lacks conserved residue(s) required for the propagation of feature annotation.</text>
</comment>
<dbReference type="PANTHER" id="PTHR46513">
    <property type="entry name" value="VITELLOGENIN RECEPTOR-LIKE PROTEIN-RELATED-RELATED"/>
    <property type="match status" value="1"/>
</dbReference>
<dbReference type="PROSITE" id="PS50026">
    <property type="entry name" value="EGF_3"/>
    <property type="match status" value="3"/>
</dbReference>
<keyword evidence="4 6" id="KW-1015">Disulfide bond</keyword>
<dbReference type="Ensembl" id="ENSOABT00000068929.1">
    <property type="protein sequence ID" value="ENSOABP00000072473.1"/>
    <property type="gene ID" value="ENSOABG00000036852.1"/>
</dbReference>
<dbReference type="InterPro" id="IPR049883">
    <property type="entry name" value="NOTCH1_EGF-like"/>
</dbReference>
<evidence type="ECO:0000256" key="6">
    <source>
        <dbReference type="PROSITE-ProRule" id="PRU00076"/>
    </source>
</evidence>
<dbReference type="PROSITE" id="PS00010">
    <property type="entry name" value="ASX_HYDROXYL"/>
    <property type="match status" value="2"/>
</dbReference>
<dbReference type="PROSITE" id="PS01187">
    <property type="entry name" value="EGF_CA"/>
    <property type="match status" value="2"/>
</dbReference>
<dbReference type="FunFam" id="2.10.25.10:FF:000010">
    <property type="entry name" value="Pro-epidermal growth factor"/>
    <property type="match status" value="1"/>
</dbReference>
<feature type="signal peptide" evidence="10">
    <location>
        <begin position="1"/>
        <end position="20"/>
    </location>
</feature>
<feature type="domain" description="EGF-like" evidence="11">
    <location>
        <begin position="877"/>
        <end position="917"/>
    </location>
</feature>
<dbReference type="SMART" id="SM00135">
    <property type="entry name" value="LY"/>
    <property type="match status" value="9"/>
</dbReference>
<accession>A0AAZ1XY57</accession>
<evidence type="ECO:0000259" key="11">
    <source>
        <dbReference type="PROSITE" id="PS50026"/>
    </source>
</evidence>
<dbReference type="FunFam" id="2.120.10.30:FF:000241">
    <property type="entry name" value="Low-density lipoprotein receptor-related protein 6"/>
    <property type="match status" value="1"/>
</dbReference>
<dbReference type="SMART" id="SM00179">
    <property type="entry name" value="EGF_CA"/>
    <property type="match status" value="5"/>
</dbReference>
<dbReference type="FunFam" id="2.10.25.10:FF:000038">
    <property type="entry name" value="Fibrillin 2"/>
    <property type="match status" value="1"/>
</dbReference>
<feature type="domain" description="EGF-like" evidence="11">
    <location>
        <begin position="943"/>
        <end position="984"/>
    </location>
</feature>
<evidence type="ECO:0000313" key="12">
    <source>
        <dbReference type="Ensembl" id="ENSOABP00000072473.1"/>
    </source>
</evidence>
<dbReference type="GO" id="GO:0007173">
    <property type="term" value="P:epidermal growth factor receptor signaling pathway"/>
    <property type="evidence" value="ECO:0007669"/>
    <property type="project" value="TreeGrafter"/>
</dbReference>
<keyword evidence="13" id="KW-1185">Reference proteome</keyword>
<dbReference type="PROSITE" id="PS51120">
    <property type="entry name" value="LDLRB"/>
    <property type="match status" value="5"/>
</dbReference>
<proteinExistence type="predicted"/>
<dbReference type="GO" id="GO:0008083">
    <property type="term" value="F:growth factor activity"/>
    <property type="evidence" value="ECO:0007669"/>
    <property type="project" value="TreeGrafter"/>
</dbReference>
<dbReference type="Pfam" id="PF00058">
    <property type="entry name" value="Ldl_recept_b"/>
    <property type="match status" value="4"/>
</dbReference>
<feature type="repeat" description="LDL-receptor class B" evidence="7">
    <location>
        <begin position="650"/>
        <end position="692"/>
    </location>
</feature>
<feature type="repeat" description="LDL-receptor class B" evidence="7">
    <location>
        <begin position="128"/>
        <end position="169"/>
    </location>
</feature>
<feature type="compositionally biased region" description="Low complexity" evidence="8">
    <location>
        <begin position="1133"/>
        <end position="1142"/>
    </location>
</feature>
<dbReference type="InterPro" id="IPR011042">
    <property type="entry name" value="6-blade_b-propeller_TolB-like"/>
</dbReference>
<dbReference type="PANTHER" id="PTHR46513:SF5">
    <property type="entry name" value="PRO-EPIDERMAL GROWTH FACTOR"/>
    <property type="match status" value="1"/>
</dbReference>
<dbReference type="InterPro" id="IPR000742">
    <property type="entry name" value="EGF"/>
</dbReference>
<evidence type="ECO:0000256" key="7">
    <source>
        <dbReference type="PROSITE-ProRule" id="PRU00461"/>
    </source>
</evidence>
<evidence type="ECO:0000256" key="2">
    <source>
        <dbReference type="ARBA" id="ARBA00022729"/>
    </source>
</evidence>
<dbReference type="GO" id="GO:0005509">
    <property type="term" value="F:calcium ion binding"/>
    <property type="evidence" value="ECO:0007669"/>
    <property type="project" value="InterPro"/>
</dbReference>
<name>A0AAZ1XY57_OREAU</name>
<dbReference type="GeneID" id="116335758"/>
<dbReference type="PROSITE" id="PS01186">
    <property type="entry name" value="EGF_2"/>
    <property type="match status" value="4"/>
</dbReference>
<evidence type="ECO:0000256" key="5">
    <source>
        <dbReference type="ARBA" id="ARBA00023180"/>
    </source>
</evidence>
<evidence type="ECO:0000256" key="4">
    <source>
        <dbReference type="ARBA" id="ARBA00023157"/>
    </source>
</evidence>
<evidence type="ECO:0000256" key="3">
    <source>
        <dbReference type="ARBA" id="ARBA00022737"/>
    </source>
</evidence>
<evidence type="ECO:0000256" key="10">
    <source>
        <dbReference type="SAM" id="SignalP"/>
    </source>
</evidence>
<dbReference type="PROSITE" id="PS00022">
    <property type="entry name" value="EGF_1"/>
    <property type="match status" value="1"/>
</dbReference>
<keyword evidence="3" id="KW-0677">Repeat</keyword>
<evidence type="ECO:0000256" key="1">
    <source>
        <dbReference type="ARBA" id="ARBA00022536"/>
    </source>
</evidence>
<dbReference type="InterPro" id="IPR009030">
    <property type="entry name" value="Growth_fac_rcpt_cys_sf"/>
</dbReference>
<dbReference type="SUPFAM" id="SSF57184">
    <property type="entry name" value="Growth factor receptor domain"/>
    <property type="match status" value="2"/>
</dbReference>
<feature type="repeat" description="LDL-receptor class B" evidence="7">
    <location>
        <begin position="563"/>
        <end position="605"/>
    </location>
</feature>
<dbReference type="CDD" id="cd00054">
    <property type="entry name" value="EGF_CA"/>
    <property type="match status" value="1"/>
</dbReference>
<evidence type="ECO:0000256" key="8">
    <source>
        <dbReference type="SAM" id="MobiDB-lite"/>
    </source>
</evidence>
<dbReference type="InterPro" id="IPR000152">
    <property type="entry name" value="EGF-type_Asp/Asn_hydroxyl_site"/>
</dbReference>
<keyword evidence="2 10" id="KW-0732">Signal</keyword>
<evidence type="ECO:0000256" key="9">
    <source>
        <dbReference type="SAM" id="Phobius"/>
    </source>
</evidence>
<dbReference type="SUPFAM" id="SSF63825">
    <property type="entry name" value="YWTD domain"/>
    <property type="match status" value="2"/>
</dbReference>
<feature type="region of interest" description="Disordered" evidence="8">
    <location>
        <begin position="1131"/>
        <end position="1169"/>
    </location>
</feature>
<keyword evidence="9" id="KW-0472">Membrane</keyword>
<reference evidence="13" key="1">
    <citation type="submission" date="2020-03" db="EMBL/GenBank/DDBJ databases">
        <title>Evolution of repeat sequences and sex chromosomes of tilapia species revealed by chromosome-level genomes.</title>
        <authorList>
            <person name="Xu L."/>
            <person name="Tao W."/>
            <person name="Wang D."/>
            <person name="Zhou Q."/>
        </authorList>
    </citation>
    <scope>NUCLEOTIDE SEQUENCE [LARGE SCALE GENOMIC DNA]</scope>
    <source>
        <strain evidence="13">Israel</strain>
    </source>
</reference>
<evidence type="ECO:0000313" key="13">
    <source>
        <dbReference type="Proteomes" id="UP000472276"/>
    </source>
</evidence>
<sequence length="1169" mass="128407">MPEAMITVILIYFMMQTAGALLLGTTCWDEHLLQAGSNSSCTASQPFLIFGHGKAIHRMGLNGKNHRRLVPGVGSSILLDFHFKEQRVYWVDRHTGVIYKASVKGAHKQKLYSYDKHISGLAVDWIWNSVYWTSGEKGEVKRIDINGKKQRTLLRHLTQPNSITVDPSNRFLFWLSAGMSPSIQRSDVTGQMKITLIKITEQLRALSIDRVDKRLFWVQFGPQGESAIASCDYNGNALHIMNLPLQSHSVGISVFLEHIYYTDAESRVIKQVNKYTGGEPRVVNIKQMAKPPVDIKIVHPLNQPTADPLSPFPGCDDQGGNCVNVCSSLADQGVCQCSEGFVLSMEGTYCKDVNECAHWNHGCSLGCENIPGSYFCTCPKGYALLPDRKTCQEIIPCERNMTKCGNGCLSTGNGAVCVCPEGSILQEDGQTCTGCSSADRGGCSQLCNPVTPVSWECGCLPGYQLHQDGKHCIATGPPSYLLVANLVDVRRINPDGTVDQILAEEPRGIILALDYDPVQNNVYFASASQKTIERVDIKGGPRNILISDGLDSPEGLAVDWVHRKMYWTDKSQSTVDCSTLDGLHRETIVRKGLEKPRGIAVHPLAKKLFWTDIGTHPVVECSSLEGRDRAVIARTNLVSPTGLTIDFTEDRVFWCDQRKGTIETAALDGSDRRVLSENQVGQPFDLALFEDRLWISDQERHQLTSVHKRTGKNLQWIQGSMVQPASIVVVHPLAKPGADMCLHLNGGCSQVCESKEGFAHCSCFSHYILSADGKTCLSVDASNGTAEYGNGGSVDLTPLKNKTFNTASLPLTTDKGETDFHSDVSSQPTFFTEKMISDQNECYSLRCDVNAQCLLNSGHPNCLCQEGFTGDGQLCVDIDECTLGMYNCDKNEECQNTAGKYYCKCLAGYYSGGQSCQELEPTSPWVTPATSPEVTTKRHSRNAVESCPATHETYCLYHGVCYYFPELDSYACNCVSGYMGERCQFSDLEWLELQRAEKEKKRNVVITACMVVLVSVLSITACVTYCYGTRKRFRKQPSVDNVSETSMTDESMSETTTTTVPRFYMVAENGVEGKVIPAMGCPRRAVCTSCSSETGANSESDESGKLSQHNKGYECSMVSAVATETMQPTVHLSSPSLSSCTSFKPTTLPQTSGPESWLNGNSVQSAVQK</sequence>
<feature type="repeat" description="LDL-receptor class B" evidence="7">
    <location>
        <begin position="520"/>
        <end position="562"/>
    </location>
</feature>
<dbReference type="Gene3D" id="2.120.10.30">
    <property type="entry name" value="TolB, C-terminal domain"/>
    <property type="match status" value="2"/>
</dbReference>
<keyword evidence="9" id="KW-0812">Transmembrane</keyword>
<feature type="repeat" description="LDL-receptor class B" evidence="7">
    <location>
        <begin position="606"/>
        <end position="649"/>
    </location>
</feature>
<dbReference type="GO" id="GO:0008284">
    <property type="term" value="P:positive regulation of cell population proliferation"/>
    <property type="evidence" value="ECO:0007669"/>
    <property type="project" value="TreeGrafter"/>
</dbReference>
<dbReference type="GO" id="GO:0043410">
    <property type="term" value="P:positive regulation of MAPK cascade"/>
    <property type="evidence" value="ECO:0007669"/>
    <property type="project" value="TreeGrafter"/>
</dbReference>
<feature type="chain" id="PRO_5044229932" description="EGF-like domain-containing protein" evidence="10">
    <location>
        <begin position="21"/>
        <end position="1169"/>
    </location>
</feature>
<dbReference type="Gene3D" id="2.10.25.10">
    <property type="entry name" value="Laminin"/>
    <property type="match status" value="5"/>
</dbReference>
<dbReference type="InterPro" id="IPR050778">
    <property type="entry name" value="Cueball_EGF_LRP_Nidogen"/>
</dbReference>
<dbReference type="GO" id="GO:0017147">
    <property type="term" value="F:Wnt-protein binding"/>
    <property type="evidence" value="ECO:0007669"/>
    <property type="project" value="TreeGrafter"/>
</dbReference>
<reference evidence="12" key="3">
    <citation type="submission" date="2025-09" db="UniProtKB">
        <authorList>
            <consortium name="Ensembl"/>
        </authorList>
    </citation>
    <scope>IDENTIFICATION</scope>
</reference>
<dbReference type="RefSeq" id="XP_031615377.2">
    <property type="nucleotide sequence ID" value="XM_031759517.2"/>
</dbReference>
<dbReference type="AlphaFoldDB" id="A0AAZ1XY57"/>
<dbReference type="FunFam" id="2.120.10.30:FF:000036">
    <property type="entry name" value="Pro-epidermal growth factor"/>
    <property type="match status" value="1"/>
</dbReference>
<dbReference type="InterPro" id="IPR001881">
    <property type="entry name" value="EGF-like_Ca-bd_dom"/>
</dbReference>
<dbReference type="SUPFAM" id="SSF57196">
    <property type="entry name" value="EGF/Laminin"/>
    <property type="match status" value="3"/>
</dbReference>